<dbReference type="InterPro" id="IPR039418">
    <property type="entry name" value="LexA-like"/>
</dbReference>
<reference evidence="2 3" key="1">
    <citation type="submission" date="2019-12" db="EMBL/GenBank/DDBJ databases">
        <title>Microbes associate with the intestines of laboratory mice.</title>
        <authorList>
            <person name="Navarre W."/>
            <person name="Wong E."/>
        </authorList>
    </citation>
    <scope>NUCLEOTIDE SEQUENCE [LARGE SCALE GENOMIC DNA]</scope>
    <source>
        <strain evidence="2 3">NM82_D38</strain>
    </source>
</reference>
<dbReference type="Proteomes" id="UP000472580">
    <property type="component" value="Unassembled WGS sequence"/>
</dbReference>
<evidence type="ECO:0000313" key="2">
    <source>
        <dbReference type="EMBL" id="MVX55627.1"/>
    </source>
</evidence>
<feature type="domain" description="HTH cro/C1-type" evidence="1">
    <location>
        <begin position="8"/>
        <end position="63"/>
    </location>
</feature>
<dbReference type="Pfam" id="PF13443">
    <property type="entry name" value="HTH_26"/>
    <property type="match status" value="1"/>
</dbReference>
<keyword evidence="3" id="KW-1185">Reference proteome</keyword>
<gene>
    <name evidence="2" type="ORF">E5987_00175</name>
</gene>
<accession>A0A6L6YDT8</accession>
<organism evidence="2 3">
    <name type="scientific">Parasutterella muris</name>
    <dbReference type="NCBI Taxonomy" id="2565572"/>
    <lineage>
        <taxon>Bacteria</taxon>
        <taxon>Pseudomonadati</taxon>
        <taxon>Pseudomonadota</taxon>
        <taxon>Betaproteobacteria</taxon>
        <taxon>Burkholderiales</taxon>
        <taxon>Sutterellaceae</taxon>
        <taxon>Parasutterella</taxon>
    </lineage>
</organism>
<dbReference type="SUPFAM" id="SSF51306">
    <property type="entry name" value="LexA/Signal peptidase"/>
    <property type="match status" value="1"/>
</dbReference>
<comment type="caution">
    <text evidence="2">The sequence shown here is derived from an EMBL/GenBank/DDBJ whole genome shotgun (WGS) entry which is preliminary data.</text>
</comment>
<name>A0A6L6YDT8_9BURK</name>
<sequence>MEFNGAKIKEFADKKGISMYALAKGTGLTQATLSRIVNCKIEKPRDKTLIAIADFLGVSPRELGLDTNLEGTKVERGPVVPVYSPRELARFVRGDKQQEPTRLITYPFTDTEDADDVLLSDFAGIVNSELLCLRVCGLSASPLYEDGDLVFIKYSELDDIPVNGEERVAVCLLGDKENEYAAIRRISADESSLNDFWARPINPDYPDQTVYQNPLTIGTIVGFIGKPRSIR</sequence>
<dbReference type="InterPro" id="IPR036286">
    <property type="entry name" value="LexA/Signal_pep-like_sf"/>
</dbReference>
<dbReference type="AlphaFoldDB" id="A0A6L6YDT8"/>
<dbReference type="PROSITE" id="PS50943">
    <property type="entry name" value="HTH_CROC1"/>
    <property type="match status" value="1"/>
</dbReference>
<dbReference type="CDD" id="cd00093">
    <property type="entry name" value="HTH_XRE"/>
    <property type="match status" value="1"/>
</dbReference>
<dbReference type="EMBL" id="WSRP01000001">
    <property type="protein sequence ID" value="MVX55627.1"/>
    <property type="molecule type" value="Genomic_DNA"/>
</dbReference>
<dbReference type="Gene3D" id="2.10.109.10">
    <property type="entry name" value="Umud Fragment, subunit A"/>
    <property type="match status" value="1"/>
</dbReference>
<dbReference type="GO" id="GO:0003677">
    <property type="term" value="F:DNA binding"/>
    <property type="evidence" value="ECO:0007669"/>
    <property type="project" value="InterPro"/>
</dbReference>
<dbReference type="SMART" id="SM00530">
    <property type="entry name" value="HTH_XRE"/>
    <property type="match status" value="1"/>
</dbReference>
<dbReference type="CDD" id="cd06529">
    <property type="entry name" value="S24_LexA-like"/>
    <property type="match status" value="1"/>
</dbReference>
<proteinExistence type="predicted"/>
<dbReference type="SUPFAM" id="SSF47413">
    <property type="entry name" value="lambda repressor-like DNA-binding domains"/>
    <property type="match status" value="1"/>
</dbReference>
<protein>
    <submittedName>
        <fullName evidence="2">Helix-turn-helix domain-containing protein</fullName>
    </submittedName>
</protein>
<evidence type="ECO:0000313" key="3">
    <source>
        <dbReference type="Proteomes" id="UP000472580"/>
    </source>
</evidence>
<evidence type="ECO:0000259" key="1">
    <source>
        <dbReference type="PROSITE" id="PS50943"/>
    </source>
</evidence>
<dbReference type="InterPro" id="IPR001387">
    <property type="entry name" value="Cro/C1-type_HTH"/>
</dbReference>
<dbReference type="RefSeq" id="WP_160334063.1">
    <property type="nucleotide sequence ID" value="NZ_WSRP01000001.1"/>
</dbReference>
<dbReference type="Gene3D" id="1.10.260.40">
    <property type="entry name" value="lambda repressor-like DNA-binding domains"/>
    <property type="match status" value="1"/>
</dbReference>
<dbReference type="InterPro" id="IPR010982">
    <property type="entry name" value="Lambda_DNA-bd_dom_sf"/>
</dbReference>
<dbReference type="OrthoDB" id="9788236at2"/>